<evidence type="ECO:0000313" key="10">
    <source>
        <dbReference type="EMBL" id="KAF1084050.1"/>
    </source>
</evidence>
<evidence type="ECO:0000256" key="1">
    <source>
        <dbReference type="ARBA" id="ARBA00018672"/>
    </source>
</evidence>
<dbReference type="PROSITE" id="PS50110">
    <property type="entry name" value="RESPONSE_REGULATORY"/>
    <property type="match status" value="1"/>
</dbReference>
<keyword evidence="3" id="KW-0805">Transcription regulation</keyword>
<dbReference type="InterPro" id="IPR000792">
    <property type="entry name" value="Tscrpt_reg_LuxR_C"/>
</dbReference>
<dbReference type="PROSITE" id="PS50043">
    <property type="entry name" value="HTH_LUXR_2"/>
    <property type="match status" value="1"/>
</dbReference>
<dbReference type="GO" id="GO:0006355">
    <property type="term" value="P:regulation of DNA-templated transcription"/>
    <property type="evidence" value="ECO:0007669"/>
    <property type="project" value="InterPro"/>
</dbReference>
<feature type="modified residue" description="4-aspartylphosphate" evidence="7">
    <location>
        <position position="55"/>
    </location>
</feature>
<gene>
    <name evidence="10" type="primary">vraR_5</name>
    <name evidence="10" type="ORF">SPSYN_02697</name>
</gene>
<dbReference type="EMBL" id="LSRS01000007">
    <property type="protein sequence ID" value="KAF1084050.1"/>
    <property type="molecule type" value="Genomic_DNA"/>
</dbReference>
<dbReference type="PANTHER" id="PTHR43214">
    <property type="entry name" value="TWO-COMPONENT RESPONSE REGULATOR"/>
    <property type="match status" value="1"/>
</dbReference>
<dbReference type="Proteomes" id="UP000798488">
    <property type="component" value="Unassembled WGS sequence"/>
</dbReference>
<dbReference type="InterPro" id="IPR058245">
    <property type="entry name" value="NreC/VraR/RcsB-like_REC"/>
</dbReference>
<comment type="function">
    <text evidence="6">May play the central regulatory role in sporulation. It may be an element of the effector pathway responsible for the activation of sporulation genes in response to nutritional stress. Spo0A may act in concert with spo0H (a sigma factor) to control the expression of some genes that are critical to the sporulation process.</text>
</comment>
<evidence type="ECO:0000313" key="11">
    <source>
        <dbReference type="Proteomes" id="UP000798488"/>
    </source>
</evidence>
<dbReference type="PRINTS" id="PR00038">
    <property type="entry name" value="HTHLUXR"/>
</dbReference>
<sequence>MQIRILIVDDHALIREGLIYMLSTCEDIFVVDDCGDAEEAYRLSLLSKPDIILMDIKMDRVNGIEAARQILNDLPETKIVFLTIFEDTEFVKQALETGAAGYVLKHITKDKLIDTIKRVYRGERIIDPAVFKQIVDDYIKLTNPCDFNKEKADATVQDIELTPREQEILYLLVKGMTNKEISVATHLAIDTVKTHLRNIFRKLGVKNRSQATTIGMQILKVNSRYKAL</sequence>
<dbReference type="SMART" id="SM00448">
    <property type="entry name" value="REC"/>
    <property type="match status" value="1"/>
</dbReference>
<dbReference type="InterPro" id="IPR001789">
    <property type="entry name" value="Sig_transdc_resp-reg_receiver"/>
</dbReference>
<dbReference type="Gene3D" id="3.40.50.2300">
    <property type="match status" value="1"/>
</dbReference>
<keyword evidence="2 7" id="KW-0597">Phosphoprotein</keyword>
<dbReference type="Pfam" id="PF00196">
    <property type="entry name" value="GerE"/>
    <property type="match status" value="1"/>
</dbReference>
<evidence type="ECO:0000256" key="3">
    <source>
        <dbReference type="ARBA" id="ARBA00023015"/>
    </source>
</evidence>
<dbReference type="CDD" id="cd17535">
    <property type="entry name" value="REC_NarL-like"/>
    <property type="match status" value="1"/>
</dbReference>
<dbReference type="CDD" id="cd06170">
    <property type="entry name" value="LuxR_C_like"/>
    <property type="match status" value="1"/>
</dbReference>
<evidence type="ECO:0000259" key="8">
    <source>
        <dbReference type="PROSITE" id="PS50043"/>
    </source>
</evidence>
<keyword evidence="4" id="KW-0238">DNA-binding</keyword>
<dbReference type="InterPro" id="IPR011006">
    <property type="entry name" value="CheY-like_superfamily"/>
</dbReference>
<evidence type="ECO:0000256" key="4">
    <source>
        <dbReference type="ARBA" id="ARBA00023125"/>
    </source>
</evidence>
<evidence type="ECO:0000259" key="9">
    <source>
        <dbReference type="PROSITE" id="PS50110"/>
    </source>
</evidence>
<keyword evidence="11" id="KW-1185">Reference proteome</keyword>
<feature type="domain" description="Response regulatory" evidence="9">
    <location>
        <begin position="4"/>
        <end position="120"/>
    </location>
</feature>
<dbReference type="GO" id="GO:0000160">
    <property type="term" value="P:phosphorelay signal transduction system"/>
    <property type="evidence" value="ECO:0007669"/>
    <property type="project" value="InterPro"/>
</dbReference>
<protein>
    <recommendedName>
        <fullName evidence="1">Stage 0 sporulation protein A homolog</fullName>
    </recommendedName>
</protein>
<dbReference type="InterPro" id="IPR016032">
    <property type="entry name" value="Sig_transdc_resp-reg_C-effctor"/>
</dbReference>
<organism evidence="10 11">
    <name type="scientific">Sporotomaculum syntrophicum</name>
    <dbReference type="NCBI Taxonomy" id="182264"/>
    <lineage>
        <taxon>Bacteria</taxon>
        <taxon>Bacillati</taxon>
        <taxon>Bacillota</taxon>
        <taxon>Clostridia</taxon>
        <taxon>Eubacteriales</taxon>
        <taxon>Desulfallaceae</taxon>
        <taxon>Sporotomaculum</taxon>
    </lineage>
</organism>
<dbReference type="PROSITE" id="PS00622">
    <property type="entry name" value="HTH_LUXR_1"/>
    <property type="match status" value="1"/>
</dbReference>
<dbReference type="GO" id="GO:0003677">
    <property type="term" value="F:DNA binding"/>
    <property type="evidence" value="ECO:0007669"/>
    <property type="project" value="UniProtKB-KW"/>
</dbReference>
<dbReference type="SUPFAM" id="SSF52172">
    <property type="entry name" value="CheY-like"/>
    <property type="match status" value="1"/>
</dbReference>
<dbReference type="RefSeq" id="WP_161822988.1">
    <property type="nucleotide sequence ID" value="NZ_LSRS01000007.1"/>
</dbReference>
<keyword evidence="5" id="KW-0804">Transcription</keyword>
<accession>A0A9D2WN47</accession>
<feature type="domain" description="HTH luxR-type" evidence="8">
    <location>
        <begin position="154"/>
        <end position="219"/>
    </location>
</feature>
<dbReference type="SMART" id="SM00421">
    <property type="entry name" value="HTH_LUXR"/>
    <property type="match status" value="1"/>
</dbReference>
<evidence type="ECO:0000256" key="7">
    <source>
        <dbReference type="PROSITE-ProRule" id="PRU00169"/>
    </source>
</evidence>
<evidence type="ECO:0000256" key="6">
    <source>
        <dbReference type="ARBA" id="ARBA00024867"/>
    </source>
</evidence>
<name>A0A9D2WN47_9FIRM</name>
<comment type="caution">
    <text evidence="10">The sequence shown here is derived from an EMBL/GenBank/DDBJ whole genome shotgun (WGS) entry which is preliminary data.</text>
</comment>
<dbReference type="Pfam" id="PF00072">
    <property type="entry name" value="Response_reg"/>
    <property type="match status" value="1"/>
</dbReference>
<dbReference type="OrthoDB" id="9779069at2"/>
<reference evidence="10" key="1">
    <citation type="submission" date="2016-02" db="EMBL/GenBank/DDBJ databases">
        <title>Draft Genome Sequence of Sporotomaculum syntrophicum Strain FB, a Syntrophic Benzoate Degrader.</title>
        <authorList>
            <person name="Nobu M.K."/>
            <person name="Narihiro T."/>
            <person name="Qiu Y.-L."/>
            <person name="Ohashi A."/>
            <person name="Liu W.-T."/>
            <person name="Yuji S."/>
        </authorList>
    </citation>
    <scope>NUCLEOTIDE SEQUENCE</scope>
    <source>
        <strain evidence="10">FB</strain>
    </source>
</reference>
<dbReference type="InterPro" id="IPR039420">
    <property type="entry name" value="WalR-like"/>
</dbReference>
<evidence type="ECO:0000256" key="2">
    <source>
        <dbReference type="ARBA" id="ARBA00022553"/>
    </source>
</evidence>
<evidence type="ECO:0000256" key="5">
    <source>
        <dbReference type="ARBA" id="ARBA00023163"/>
    </source>
</evidence>
<dbReference type="AlphaFoldDB" id="A0A9D2WN47"/>
<dbReference type="SUPFAM" id="SSF46894">
    <property type="entry name" value="C-terminal effector domain of the bipartite response regulators"/>
    <property type="match status" value="1"/>
</dbReference>
<proteinExistence type="predicted"/>